<sequence length="124" mass="14292">MKTSKYKVKIICAIYPNANGFGFVYLDNEGQLVYYGSVRINPISNWKVLERIKKSLDYFQPRIVILLDPESKSSRTGYRTKKLIKVYLPMLGQKISPSLNILVIKSEMCLRFEVLLPNMKLPSS</sequence>
<reference evidence="1 2" key="1">
    <citation type="submission" date="2020-10" db="EMBL/GenBank/DDBJ databases">
        <title>Connecting structure to function with the recovery of over 1000 high-quality activated sludge metagenome-assembled genomes encoding full-length rRNA genes using long-read sequencing.</title>
        <authorList>
            <person name="Singleton C.M."/>
            <person name="Petriglieri F."/>
            <person name="Kristensen J.M."/>
            <person name="Kirkegaard R.H."/>
            <person name="Michaelsen T.Y."/>
            <person name="Andersen M.H."/>
            <person name="Karst S.M."/>
            <person name="Dueholm M.S."/>
            <person name="Nielsen P.H."/>
            <person name="Albertsen M."/>
        </authorList>
    </citation>
    <scope>NUCLEOTIDE SEQUENCE [LARGE SCALE GENOMIC DNA]</scope>
    <source>
        <strain evidence="1">Ribe_18-Q3-R11-54_BAT3C.373</strain>
    </source>
</reference>
<dbReference type="AlphaFoldDB" id="A0A9D7S5V1"/>
<dbReference type="Proteomes" id="UP000808349">
    <property type="component" value="Unassembled WGS sequence"/>
</dbReference>
<gene>
    <name evidence="1" type="ORF">IPO85_00245</name>
</gene>
<evidence type="ECO:0000313" key="2">
    <source>
        <dbReference type="Proteomes" id="UP000808349"/>
    </source>
</evidence>
<name>A0A9D7S5V1_9BACT</name>
<proteinExistence type="predicted"/>
<comment type="caution">
    <text evidence="1">The sequence shown here is derived from an EMBL/GenBank/DDBJ whole genome shotgun (WGS) entry which is preliminary data.</text>
</comment>
<protein>
    <submittedName>
        <fullName evidence="1">Uncharacterized protein</fullName>
    </submittedName>
</protein>
<evidence type="ECO:0000313" key="1">
    <source>
        <dbReference type="EMBL" id="MBK9715964.1"/>
    </source>
</evidence>
<organism evidence="1 2">
    <name type="scientific">Candidatus Defluviibacterium haderslevense</name>
    <dbReference type="NCBI Taxonomy" id="2981993"/>
    <lineage>
        <taxon>Bacteria</taxon>
        <taxon>Pseudomonadati</taxon>
        <taxon>Bacteroidota</taxon>
        <taxon>Saprospiria</taxon>
        <taxon>Saprospirales</taxon>
        <taxon>Saprospiraceae</taxon>
        <taxon>Candidatus Defluviibacterium</taxon>
    </lineage>
</organism>
<accession>A0A9D7S5V1</accession>
<dbReference type="EMBL" id="JADKFW010000003">
    <property type="protein sequence ID" value="MBK9715964.1"/>
    <property type="molecule type" value="Genomic_DNA"/>
</dbReference>